<protein>
    <submittedName>
        <fullName evidence="1">Uncharacterized protein</fullName>
    </submittedName>
</protein>
<dbReference type="Proteomes" id="UP001258994">
    <property type="component" value="Chromosome"/>
</dbReference>
<dbReference type="RefSeq" id="WP_348391340.1">
    <property type="nucleotide sequence ID" value="NZ_CP134145.1"/>
</dbReference>
<dbReference type="EMBL" id="CP134145">
    <property type="protein sequence ID" value="WNC72221.1"/>
    <property type="molecule type" value="Genomic_DNA"/>
</dbReference>
<organism evidence="1 2">
    <name type="scientific">Thalassotalea psychrophila</name>
    <dbReference type="NCBI Taxonomy" id="3065647"/>
    <lineage>
        <taxon>Bacteria</taxon>
        <taxon>Pseudomonadati</taxon>
        <taxon>Pseudomonadota</taxon>
        <taxon>Gammaproteobacteria</taxon>
        <taxon>Alteromonadales</taxon>
        <taxon>Colwelliaceae</taxon>
        <taxon>Thalassotalea</taxon>
    </lineage>
</organism>
<evidence type="ECO:0000313" key="2">
    <source>
        <dbReference type="Proteomes" id="UP001258994"/>
    </source>
</evidence>
<evidence type="ECO:0000313" key="1">
    <source>
        <dbReference type="EMBL" id="WNC72221.1"/>
    </source>
</evidence>
<accession>A0ABY9TU07</accession>
<gene>
    <name evidence="1" type="ORF">RGQ13_19175</name>
</gene>
<sequence>MTNDDAQKLSILMLQINALMDQSTAFVQDKYSEEEFHKYRLQAGEVMGPVCNILNNIYSGHPDLKPTQIGGTYSIPDDIFKNKFYERK</sequence>
<proteinExistence type="predicted"/>
<keyword evidence="2" id="KW-1185">Reference proteome</keyword>
<name>A0ABY9TU07_9GAMM</name>
<reference evidence="2" key="1">
    <citation type="submission" date="2023-09" db="EMBL/GenBank/DDBJ databases">
        <authorList>
            <person name="Li S."/>
            <person name="Li X."/>
            <person name="Zhang C."/>
            <person name="Zhao Z."/>
        </authorList>
    </citation>
    <scope>NUCLEOTIDE SEQUENCE [LARGE SCALE GENOMIC DNA]</scope>
    <source>
        <strain evidence="2">SQ149</strain>
    </source>
</reference>